<reference evidence="8" key="1">
    <citation type="submission" date="2022-06" db="EMBL/GenBank/DDBJ databases">
        <authorList>
            <person name="Berger JAMES D."/>
            <person name="Berger JAMES D."/>
        </authorList>
    </citation>
    <scope>NUCLEOTIDE SEQUENCE [LARGE SCALE GENOMIC DNA]</scope>
</reference>
<evidence type="ECO:0000256" key="4">
    <source>
        <dbReference type="ARBA" id="ARBA00023242"/>
    </source>
</evidence>
<evidence type="ECO:0000259" key="7">
    <source>
        <dbReference type="PROSITE" id="PS51294"/>
    </source>
</evidence>
<dbReference type="SUPFAM" id="SSF46689">
    <property type="entry name" value="Homeodomain-like"/>
    <property type="match status" value="2"/>
</dbReference>
<dbReference type="InterPro" id="IPR051575">
    <property type="entry name" value="Myb-like_DNA-bd"/>
</dbReference>
<dbReference type="PANTHER" id="PTHR46621:SF1">
    <property type="entry name" value="SNRNA-ACTIVATING PROTEIN COMPLEX SUBUNIT 4"/>
    <property type="match status" value="1"/>
</dbReference>
<dbReference type="WBParaSite" id="TREG1_51830.1">
    <property type="protein sequence ID" value="TREG1_51830.1"/>
    <property type="gene ID" value="TREG1_51830"/>
</dbReference>
<sequence>MANSNHSGVGDGIVDCVVINKTVQHILPEIISSITNEIKVFSHYLKDLSGDRVVSTCLDRLIRKPFLKLSDGESPPCNADTVIRTQRKEWNLSDIRATCGKKWLKKELECLIKAVATCARNRQIQALEEKERTLLSKIAKSRSRSRSEETCTEDSSSSAESHNCLLSELKACKSKLYQIHRISATPPKSLVLRIANKALTDSDEDILQSKRVYNFHTDSFQGQSSKNWYDLLSSADSIIRPSDWSEISNMEGKTSVSDVNARLLWIHRLQPNINRSKWPDEEDKRLTELVKEYGEYGRWDEICKALNTNRTPFACIQRWQTVLNPNFTLYRSWSTSEDTALMDILKNLLNSYPPGIMDWDIVSAYHPTRSTNECRSRAPAICAAFQNIVPKLLDVVDRDISDNSQIKNQVYISSGPFSLQEDLQLLMAVQRYGTAGGRIGHGGGTGVGSWALVTTAVPGRSASSCRKRYLELCEQFQPWTCYEDHKLYNLVLNYGPYIPIGSWNTCPTLQIFNSILPYFPGRSACSLQSRFKTLRKWAKLWSDLRNRIPVVPQDSTGGCNSLSPSQESILIYSPLAKHFVNQLRNAGVADPETEAYRTLTSWKTAKLPVKSNYTWLKSDWKPSQIDQDFMQLLSELASCVLMQQHLHPNNIFNTTDIISSSQLNDLSGLEEDTASTTTTTTTTTNTSVTSTVITIAPSTSGNNNNNYDNSELTDLERISEISNQDLFGRLPGPESKWMIYQTQVKHVLVGPIRRQLYILAGVPIPSSLTLPTSLSVSLRPSSVYSLPRTIRRRKDNRALLLLRKEHLFWMTFDRAMRDPKIKAFLKRITKISMLRNVGPIIARTMVSHLRQKSIAYRTFGRRKQFKFGSQTLPVRKSTRCKRALRNAILEKHGISPSKIVDRSNTSYASPSSTELSVEKENLSPVNSRNNSRDKSTRNTTTTTTACNSKSTTTTTTTTASVTASSSTANSDSLEISADRCQSLLRIRNLLKLYGKRKRRDPGNYYSLNTAAWYRRQQSRTGRVCTQRKYMPPVLRDLPQSVCTHLYSQSEEEKKRSLEMAEALCLKLLDIDKSEIELFEVSSSRTRRTTDDSSVLPILSGITEDQFPRLCKPDVIPPNYATFLGFKTVLMHLPTLLKKENGRFSQLVEFRNLLNMNPGNTATNEETKEKIRSSESLYNRGPPLLAMADYFFSEAYTNFINRSLCLFMVPAILSKIPIDEIMESAKRYWQEAYEHSITHCSESKTKVTKKKVKSNDAGGNDVDVDNNNDNDYVPVTRHKRKAKERIYPVTIPHKRLKGDYSYSALRHVVASKVNWAKRTNSTTTFTIVNPDGVSIPLTLSDKIRILHACGFQADSFLNLKK</sequence>
<evidence type="ECO:0000256" key="3">
    <source>
        <dbReference type="ARBA" id="ARBA00023163"/>
    </source>
</evidence>
<evidence type="ECO:0000259" key="6">
    <source>
        <dbReference type="PROSITE" id="PS50090"/>
    </source>
</evidence>
<evidence type="ECO:0000313" key="9">
    <source>
        <dbReference type="WBParaSite" id="TREG1_51830.1"/>
    </source>
</evidence>
<dbReference type="CDD" id="cd00167">
    <property type="entry name" value="SANT"/>
    <property type="match status" value="3"/>
</dbReference>
<feature type="region of interest" description="Disordered" evidence="5">
    <location>
        <begin position="899"/>
        <end position="968"/>
    </location>
</feature>
<feature type="domain" description="Myb-like" evidence="6">
    <location>
        <begin position="332"/>
        <end position="377"/>
    </location>
</feature>
<dbReference type="InterPro" id="IPR009057">
    <property type="entry name" value="Homeodomain-like_sf"/>
</dbReference>
<dbReference type="Pfam" id="PF00249">
    <property type="entry name" value="Myb_DNA-binding"/>
    <property type="match status" value="2"/>
</dbReference>
<feature type="domain" description="Myb-like" evidence="6">
    <location>
        <begin position="409"/>
        <end position="473"/>
    </location>
</feature>
<dbReference type="GO" id="GO:0042796">
    <property type="term" value="P:snRNA transcription by RNA polymerase III"/>
    <property type="evidence" value="ECO:0007669"/>
    <property type="project" value="TreeGrafter"/>
</dbReference>
<feature type="region of interest" description="Disordered" evidence="5">
    <location>
        <begin position="1247"/>
        <end position="1272"/>
    </location>
</feature>
<dbReference type="GO" id="GO:0019185">
    <property type="term" value="C:snRNA-activating protein complex"/>
    <property type="evidence" value="ECO:0007669"/>
    <property type="project" value="TreeGrafter"/>
</dbReference>
<keyword evidence="4" id="KW-0539">Nucleus</keyword>
<evidence type="ECO:0000256" key="1">
    <source>
        <dbReference type="ARBA" id="ARBA00023015"/>
    </source>
</evidence>
<name>A0AA85K382_TRIRE</name>
<keyword evidence="3" id="KW-0804">Transcription</keyword>
<evidence type="ECO:0000256" key="2">
    <source>
        <dbReference type="ARBA" id="ARBA00023125"/>
    </source>
</evidence>
<dbReference type="GO" id="GO:0000978">
    <property type="term" value="F:RNA polymerase II cis-regulatory region sequence-specific DNA binding"/>
    <property type="evidence" value="ECO:0007669"/>
    <property type="project" value="TreeGrafter"/>
</dbReference>
<evidence type="ECO:0000313" key="8">
    <source>
        <dbReference type="Proteomes" id="UP000050795"/>
    </source>
</evidence>
<reference evidence="9" key="2">
    <citation type="submission" date="2023-11" db="UniProtKB">
        <authorList>
            <consortium name="WormBaseParasite"/>
        </authorList>
    </citation>
    <scope>IDENTIFICATION</scope>
</reference>
<dbReference type="InterPro" id="IPR017930">
    <property type="entry name" value="Myb_dom"/>
</dbReference>
<feature type="domain" description="HTH myb-type" evidence="7">
    <location>
        <begin position="270"/>
        <end position="327"/>
    </location>
</feature>
<feature type="compositionally biased region" description="Low complexity" evidence="5">
    <location>
        <begin position="937"/>
        <end position="968"/>
    </location>
</feature>
<dbReference type="InterPro" id="IPR001005">
    <property type="entry name" value="SANT/Myb"/>
</dbReference>
<dbReference type="PROSITE" id="PS51294">
    <property type="entry name" value="HTH_MYB"/>
    <property type="match status" value="1"/>
</dbReference>
<keyword evidence="8" id="KW-1185">Reference proteome</keyword>
<dbReference type="SMART" id="SM00717">
    <property type="entry name" value="SANT"/>
    <property type="match status" value="4"/>
</dbReference>
<proteinExistence type="predicted"/>
<evidence type="ECO:0008006" key="10">
    <source>
        <dbReference type="Google" id="ProtNLM"/>
    </source>
</evidence>
<dbReference type="GO" id="GO:0001006">
    <property type="term" value="F:RNA polymerase III type 3 promoter sequence-specific DNA binding"/>
    <property type="evidence" value="ECO:0007669"/>
    <property type="project" value="TreeGrafter"/>
</dbReference>
<dbReference type="PROSITE" id="PS50090">
    <property type="entry name" value="MYB_LIKE"/>
    <property type="match status" value="3"/>
</dbReference>
<keyword evidence="1" id="KW-0805">Transcription regulation</keyword>
<organism evidence="8 9">
    <name type="scientific">Trichobilharzia regenti</name>
    <name type="common">Nasal bird schistosome</name>
    <dbReference type="NCBI Taxonomy" id="157069"/>
    <lineage>
        <taxon>Eukaryota</taxon>
        <taxon>Metazoa</taxon>
        <taxon>Spiralia</taxon>
        <taxon>Lophotrochozoa</taxon>
        <taxon>Platyhelminthes</taxon>
        <taxon>Trematoda</taxon>
        <taxon>Digenea</taxon>
        <taxon>Strigeidida</taxon>
        <taxon>Schistosomatoidea</taxon>
        <taxon>Schistosomatidae</taxon>
        <taxon>Trichobilharzia</taxon>
    </lineage>
</organism>
<evidence type="ECO:0000256" key="5">
    <source>
        <dbReference type="SAM" id="MobiDB-lite"/>
    </source>
</evidence>
<dbReference type="GO" id="GO:0042795">
    <property type="term" value="P:snRNA transcription by RNA polymerase II"/>
    <property type="evidence" value="ECO:0007669"/>
    <property type="project" value="TreeGrafter"/>
</dbReference>
<dbReference type="Gene3D" id="1.10.10.60">
    <property type="entry name" value="Homeodomain-like"/>
    <property type="match status" value="3"/>
</dbReference>
<protein>
    <recommendedName>
        <fullName evidence="10">Myb-like domain-containing protein</fullName>
    </recommendedName>
</protein>
<accession>A0AA85K382</accession>
<feature type="domain" description="Myb-like" evidence="6">
    <location>
        <begin position="270"/>
        <end position="323"/>
    </location>
</feature>
<dbReference type="PANTHER" id="PTHR46621">
    <property type="entry name" value="SNRNA-ACTIVATING PROTEIN COMPLEX SUBUNIT 4"/>
    <property type="match status" value="1"/>
</dbReference>
<feature type="compositionally biased region" description="Polar residues" evidence="5">
    <location>
        <begin position="902"/>
        <end position="915"/>
    </location>
</feature>
<dbReference type="Proteomes" id="UP000050795">
    <property type="component" value="Unassembled WGS sequence"/>
</dbReference>
<keyword evidence="2" id="KW-0238">DNA-binding</keyword>